<organism evidence="1">
    <name type="scientific">Anguilla anguilla</name>
    <name type="common">European freshwater eel</name>
    <name type="synonym">Muraena anguilla</name>
    <dbReference type="NCBI Taxonomy" id="7936"/>
    <lineage>
        <taxon>Eukaryota</taxon>
        <taxon>Metazoa</taxon>
        <taxon>Chordata</taxon>
        <taxon>Craniata</taxon>
        <taxon>Vertebrata</taxon>
        <taxon>Euteleostomi</taxon>
        <taxon>Actinopterygii</taxon>
        <taxon>Neopterygii</taxon>
        <taxon>Teleostei</taxon>
        <taxon>Anguilliformes</taxon>
        <taxon>Anguillidae</taxon>
        <taxon>Anguilla</taxon>
    </lineage>
</organism>
<reference evidence="1" key="2">
    <citation type="journal article" date="2015" name="Fish Shellfish Immunol.">
        <title>Early steps in the European eel (Anguilla anguilla)-Vibrio vulnificus interaction in the gills: Role of the RtxA13 toxin.</title>
        <authorList>
            <person name="Callol A."/>
            <person name="Pajuelo D."/>
            <person name="Ebbesson L."/>
            <person name="Teles M."/>
            <person name="MacKenzie S."/>
            <person name="Amaro C."/>
        </authorList>
    </citation>
    <scope>NUCLEOTIDE SEQUENCE</scope>
</reference>
<reference evidence="1" key="1">
    <citation type="submission" date="2014-11" db="EMBL/GenBank/DDBJ databases">
        <authorList>
            <person name="Amaro Gonzalez C."/>
        </authorList>
    </citation>
    <scope>NUCLEOTIDE SEQUENCE</scope>
</reference>
<dbReference type="AlphaFoldDB" id="A0A0E9XNQ1"/>
<evidence type="ECO:0000313" key="1">
    <source>
        <dbReference type="EMBL" id="JAI04260.1"/>
    </source>
</evidence>
<proteinExistence type="predicted"/>
<protein>
    <submittedName>
        <fullName evidence="1">Uncharacterized protein</fullName>
    </submittedName>
</protein>
<name>A0A0E9XNQ1_ANGAN</name>
<accession>A0A0E9XNQ1</accession>
<sequence>MYHLDQYRYSSHGLLTDPGLPYARWRGNFTDIKRSALWLTRLKVQSNSAEFV</sequence>
<dbReference type="EMBL" id="GBXM01004318">
    <property type="protein sequence ID" value="JAI04260.1"/>
    <property type="molecule type" value="Transcribed_RNA"/>
</dbReference>